<dbReference type="GO" id="GO:0006355">
    <property type="term" value="P:regulation of DNA-templated transcription"/>
    <property type="evidence" value="ECO:0007669"/>
    <property type="project" value="InterPro"/>
</dbReference>
<feature type="domain" description="OmpR/PhoB-type" evidence="16">
    <location>
        <begin position="129"/>
        <end position="227"/>
    </location>
</feature>
<evidence type="ECO:0000313" key="17">
    <source>
        <dbReference type="EMBL" id="EAV47651.1"/>
    </source>
</evidence>
<gene>
    <name evidence="17" type="ORF">MB2181_06220</name>
</gene>
<evidence type="ECO:0000256" key="12">
    <source>
        <dbReference type="ARBA" id="ARBA00024735"/>
    </source>
</evidence>
<feature type="DNA-binding region" description="OmpR/PhoB-type" evidence="14">
    <location>
        <begin position="129"/>
        <end position="227"/>
    </location>
</feature>
<dbReference type="InterPro" id="IPR039420">
    <property type="entry name" value="WalR-like"/>
</dbReference>
<dbReference type="OrthoDB" id="8544854at2"/>
<dbReference type="GO" id="GO:0000156">
    <property type="term" value="F:phosphorelay response regulator activity"/>
    <property type="evidence" value="ECO:0007669"/>
    <property type="project" value="InterPro"/>
</dbReference>
<dbReference type="PROSITE" id="PS50110">
    <property type="entry name" value="RESPONSE_REGULATORY"/>
    <property type="match status" value="1"/>
</dbReference>
<dbReference type="PROSITE" id="PS51755">
    <property type="entry name" value="OMPR_PHOB"/>
    <property type="match status" value="1"/>
</dbReference>
<reference evidence="17 18" key="1">
    <citation type="submission" date="2006-11" db="EMBL/GenBank/DDBJ databases">
        <authorList>
            <person name="Giovannoni S."/>
            <person name="Vergin K."/>
            <person name="Ferriera S."/>
            <person name="Johnson J."/>
            <person name="Kravitz S."/>
            <person name="Beeson K."/>
            <person name="Sutton G."/>
            <person name="Rogers Y.-H."/>
            <person name="Friedman R."/>
            <person name="Frazier M."/>
            <person name="Venter J.C."/>
        </authorList>
    </citation>
    <scope>NUCLEOTIDE SEQUENCE [LARGE SCALE GENOMIC DNA]</scope>
    <source>
        <strain evidence="17 18">HTCC2181</strain>
    </source>
</reference>
<dbReference type="Gene3D" id="6.10.250.690">
    <property type="match status" value="1"/>
</dbReference>
<evidence type="ECO:0000256" key="5">
    <source>
        <dbReference type="ARBA" id="ARBA00022553"/>
    </source>
</evidence>
<evidence type="ECO:0000256" key="14">
    <source>
        <dbReference type="PROSITE-ProRule" id="PRU01091"/>
    </source>
</evidence>
<comment type="subcellular location">
    <subcellularLocation>
        <location evidence="1">Cytoplasm</location>
    </subcellularLocation>
</comment>
<keyword evidence="10" id="KW-0010">Activator</keyword>
<keyword evidence="11" id="KW-0804">Transcription</keyword>
<dbReference type="NCBIfam" id="TIGR02154">
    <property type="entry name" value="PhoB"/>
    <property type="match status" value="1"/>
</dbReference>
<dbReference type="InterPro" id="IPR001867">
    <property type="entry name" value="OmpR/PhoB-type_DNA-bd"/>
</dbReference>
<keyword evidence="8" id="KW-0805">Transcription regulation</keyword>
<dbReference type="Pfam" id="PF00486">
    <property type="entry name" value="Trans_reg_C"/>
    <property type="match status" value="1"/>
</dbReference>
<evidence type="ECO:0000256" key="2">
    <source>
        <dbReference type="ARBA" id="ARBA00013332"/>
    </source>
</evidence>
<dbReference type="EMBL" id="AAUX01000001">
    <property type="protein sequence ID" value="EAV47651.1"/>
    <property type="molecule type" value="Genomic_DNA"/>
</dbReference>
<dbReference type="InterPro" id="IPR011879">
    <property type="entry name" value="Sig_transdc_resp-reg_PhoB"/>
</dbReference>
<comment type="function">
    <text evidence="12">This protein is a positive regulator for the phosphate regulon. Transcription of this operon is positively regulated by PhoB and PhoR when phosphate is limited.</text>
</comment>
<dbReference type="PANTHER" id="PTHR48111:SF40">
    <property type="entry name" value="PHOSPHATE REGULON TRANSCRIPTIONAL REGULATORY PROTEIN PHOB"/>
    <property type="match status" value="1"/>
</dbReference>
<evidence type="ECO:0000256" key="8">
    <source>
        <dbReference type="ARBA" id="ARBA00023015"/>
    </source>
</evidence>
<name>A0P7Z1_9PROT</name>
<dbReference type="FunFam" id="3.40.50.2300:FF:000001">
    <property type="entry name" value="DNA-binding response regulator PhoB"/>
    <property type="match status" value="1"/>
</dbReference>
<dbReference type="CDD" id="cd17618">
    <property type="entry name" value="REC_OmpR_PhoB"/>
    <property type="match status" value="1"/>
</dbReference>
<dbReference type="Gene3D" id="1.10.10.10">
    <property type="entry name" value="Winged helix-like DNA-binding domain superfamily/Winged helix DNA-binding domain"/>
    <property type="match status" value="1"/>
</dbReference>
<dbReference type="InterPro" id="IPR016032">
    <property type="entry name" value="Sig_transdc_resp-reg_C-effctor"/>
</dbReference>
<dbReference type="GO" id="GO:0006817">
    <property type="term" value="P:phosphate ion transport"/>
    <property type="evidence" value="ECO:0007669"/>
    <property type="project" value="UniProtKB-KW"/>
</dbReference>
<dbReference type="AlphaFoldDB" id="A0P7Z1"/>
<dbReference type="InterPro" id="IPR036388">
    <property type="entry name" value="WH-like_DNA-bd_sf"/>
</dbReference>
<dbReference type="GO" id="GO:0005829">
    <property type="term" value="C:cytosol"/>
    <property type="evidence" value="ECO:0007669"/>
    <property type="project" value="TreeGrafter"/>
</dbReference>
<dbReference type="SMART" id="SM00862">
    <property type="entry name" value="Trans_reg_C"/>
    <property type="match status" value="1"/>
</dbReference>
<keyword evidence="4" id="KW-0963">Cytoplasm</keyword>
<accession>A0P7Z1</accession>
<evidence type="ECO:0000256" key="10">
    <source>
        <dbReference type="ARBA" id="ARBA00023159"/>
    </source>
</evidence>
<evidence type="ECO:0000313" key="18">
    <source>
        <dbReference type="Proteomes" id="UP000054262"/>
    </source>
</evidence>
<evidence type="ECO:0000256" key="3">
    <source>
        <dbReference type="ARBA" id="ARBA00022448"/>
    </source>
</evidence>
<dbReference type="CDD" id="cd00383">
    <property type="entry name" value="trans_reg_C"/>
    <property type="match status" value="1"/>
</dbReference>
<dbReference type="Proteomes" id="UP000054262">
    <property type="component" value="Unassembled WGS sequence"/>
</dbReference>
<evidence type="ECO:0000256" key="7">
    <source>
        <dbReference type="ARBA" id="ARBA00023012"/>
    </source>
</evidence>
<evidence type="ECO:0000259" key="16">
    <source>
        <dbReference type="PROSITE" id="PS51755"/>
    </source>
</evidence>
<dbReference type="GO" id="GO:0032993">
    <property type="term" value="C:protein-DNA complex"/>
    <property type="evidence" value="ECO:0007669"/>
    <property type="project" value="TreeGrafter"/>
</dbReference>
<organism evidence="17 18">
    <name type="scientific">Methylophilales bacterium HTCC2181</name>
    <dbReference type="NCBI Taxonomy" id="383631"/>
    <lineage>
        <taxon>Bacteria</taxon>
        <taxon>Pseudomonadati</taxon>
        <taxon>Pseudomonadota</taxon>
        <taxon>Betaproteobacteria</taxon>
        <taxon>Nitrosomonadales</taxon>
        <taxon>OM43 clade</taxon>
    </lineage>
</organism>
<protein>
    <recommendedName>
        <fullName evidence="2">Phosphate regulon transcriptional regulatory protein PhoB</fullName>
    </recommendedName>
</protein>
<keyword evidence="5 13" id="KW-0597">Phosphoprotein</keyword>
<dbReference type="SMART" id="SM00448">
    <property type="entry name" value="REC"/>
    <property type="match status" value="1"/>
</dbReference>
<dbReference type="InterPro" id="IPR011006">
    <property type="entry name" value="CheY-like_superfamily"/>
</dbReference>
<evidence type="ECO:0000259" key="15">
    <source>
        <dbReference type="PROSITE" id="PS50110"/>
    </source>
</evidence>
<dbReference type="PANTHER" id="PTHR48111">
    <property type="entry name" value="REGULATOR OF RPOS"/>
    <property type="match status" value="1"/>
</dbReference>
<keyword evidence="7" id="KW-0902">Two-component regulatory system</keyword>
<evidence type="ECO:0000256" key="13">
    <source>
        <dbReference type="PROSITE-ProRule" id="PRU00169"/>
    </source>
</evidence>
<dbReference type="InterPro" id="IPR001789">
    <property type="entry name" value="Sig_transdc_resp-reg_receiver"/>
</dbReference>
<evidence type="ECO:0000256" key="6">
    <source>
        <dbReference type="ARBA" id="ARBA00022592"/>
    </source>
</evidence>
<comment type="caution">
    <text evidence="17">The sequence shown here is derived from an EMBL/GenBank/DDBJ whole genome shotgun (WGS) entry which is preliminary data.</text>
</comment>
<dbReference type="Pfam" id="PF00072">
    <property type="entry name" value="Response_reg"/>
    <property type="match status" value="1"/>
</dbReference>
<evidence type="ECO:0000256" key="9">
    <source>
        <dbReference type="ARBA" id="ARBA00023125"/>
    </source>
</evidence>
<dbReference type="Gene3D" id="3.40.50.2300">
    <property type="match status" value="1"/>
</dbReference>
<evidence type="ECO:0000256" key="11">
    <source>
        <dbReference type="ARBA" id="ARBA00023163"/>
    </source>
</evidence>
<dbReference type="SUPFAM" id="SSF46894">
    <property type="entry name" value="C-terminal effector domain of the bipartite response regulators"/>
    <property type="match status" value="1"/>
</dbReference>
<sequence length="231" mass="26158">MAASILIVEDEESILELIAINLHQAGFNPIRSLSAEFAEKIIQKNLPDLIILDWMLPGMDGVEFAKRIRGSSTTRKIPIIMLTAKSEEDNKLKGLNIGADDYMTKPFSPKELIARIKAILRRNAPELVNEPINMNGLELDPIKYVLTNNDKIISIGPTEFKLLNFFMSNPNIAFSRNQILDKVWGNKSDIDDRTVDVHIKRLRDTLKHTGQHSLIKTVRGLGYRLEKIENS</sequence>
<evidence type="ECO:0000256" key="4">
    <source>
        <dbReference type="ARBA" id="ARBA00022490"/>
    </source>
</evidence>
<keyword evidence="9 14" id="KW-0238">DNA-binding</keyword>
<keyword evidence="6" id="KW-0592">Phosphate transport</keyword>
<keyword evidence="3" id="KW-0813">Transport</keyword>
<dbReference type="GO" id="GO:0000976">
    <property type="term" value="F:transcription cis-regulatory region binding"/>
    <property type="evidence" value="ECO:0007669"/>
    <property type="project" value="TreeGrafter"/>
</dbReference>
<proteinExistence type="predicted"/>
<evidence type="ECO:0000256" key="1">
    <source>
        <dbReference type="ARBA" id="ARBA00004496"/>
    </source>
</evidence>
<keyword evidence="18" id="KW-1185">Reference proteome</keyword>
<feature type="modified residue" description="4-aspartylphosphate" evidence="13">
    <location>
        <position position="53"/>
    </location>
</feature>
<feature type="domain" description="Response regulatory" evidence="15">
    <location>
        <begin position="4"/>
        <end position="120"/>
    </location>
</feature>
<dbReference type="SUPFAM" id="SSF52172">
    <property type="entry name" value="CheY-like"/>
    <property type="match status" value="1"/>
</dbReference>